<keyword evidence="2" id="KW-1185">Reference proteome</keyword>
<reference evidence="1 2" key="1">
    <citation type="journal article" date="2021" name="Hortic Res">
        <title>Chromosome-scale assembly of the Dendrobium chrysotoxum genome enhances the understanding of orchid evolution.</title>
        <authorList>
            <person name="Zhang Y."/>
            <person name="Zhang G.Q."/>
            <person name="Zhang D."/>
            <person name="Liu X.D."/>
            <person name="Xu X.Y."/>
            <person name="Sun W.H."/>
            <person name="Yu X."/>
            <person name="Zhu X."/>
            <person name="Wang Z.W."/>
            <person name="Zhao X."/>
            <person name="Zhong W.Y."/>
            <person name="Chen H."/>
            <person name="Yin W.L."/>
            <person name="Huang T."/>
            <person name="Niu S.C."/>
            <person name="Liu Z.J."/>
        </authorList>
    </citation>
    <scope>NUCLEOTIDE SEQUENCE [LARGE SCALE GENOMIC DNA]</scope>
    <source>
        <strain evidence="1">Lindl</strain>
    </source>
</reference>
<dbReference type="EMBL" id="JAGFBR010000013">
    <property type="protein sequence ID" value="KAH0456454.1"/>
    <property type="molecule type" value="Genomic_DNA"/>
</dbReference>
<name>A0AAV7GLS2_DENCH</name>
<evidence type="ECO:0000313" key="2">
    <source>
        <dbReference type="Proteomes" id="UP000775213"/>
    </source>
</evidence>
<dbReference type="AlphaFoldDB" id="A0AAV7GLS2"/>
<accession>A0AAV7GLS2</accession>
<proteinExistence type="predicted"/>
<dbReference type="Proteomes" id="UP000775213">
    <property type="component" value="Unassembled WGS sequence"/>
</dbReference>
<comment type="caution">
    <text evidence="1">The sequence shown here is derived from an EMBL/GenBank/DDBJ whole genome shotgun (WGS) entry which is preliminary data.</text>
</comment>
<organism evidence="1 2">
    <name type="scientific">Dendrobium chrysotoxum</name>
    <name type="common">Orchid</name>
    <dbReference type="NCBI Taxonomy" id="161865"/>
    <lineage>
        <taxon>Eukaryota</taxon>
        <taxon>Viridiplantae</taxon>
        <taxon>Streptophyta</taxon>
        <taxon>Embryophyta</taxon>
        <taxon>Tracheophyta</taxon>
        <taxon>Spermatophyta</taxon>
        <taxon>Magnoliopsida</taxon>
        <taxon>Liliopsida</taxon>
        <taxon>Asparagales</taxon>
        <taxon>Orchidaceae</taxon>
        <taxon>Epidendroideae</taxon>
        <taxon>Malaxideae</taxon>
        <taxon>Dendrobiinae</taxon>
        <taxon>Dendrobium</taxon>
    </lineage>
</organism>
<protein>
    <submittedName>
        <fullName evidence="1">Uncharacterized protein</fullName>
    </submittedName>
</protein>
<sequence length="93" mass="9474">MIADLIAAGDHSGLSFFNMAAIPDTCGVAMEVPLAKLKVEAELPCFLGPTSVGHAARMLTPGATTSGFSIPPLLRLGPLEENEATAGVGRAPN</sequence>
<gene>
    <name evidence="1" type="ORF">IEQ34_014361</name>
</gene>
<evidence type="ECO:0000313" key="1">
    <source>
        <dbReference type="EMBL" id="KAH0456454.1"/>
    </source>
</evidence>